<name>A0A6S6W414_9PLEO</name>
<organism evidence="2 3">
    <name type="scientific">Pyrenophora teres f. teres</name>
    <dbReference type="NCBI Taxonomy" id="97479"/>
    <lineage>
        <taxon>Eukaryota</taxon>
        <taxon>Fungi</taxon>
        <taxon>Dikarya</taxon>
        <taxon>Ascomycota</taxon>
        <taxon>Pezizomycotina</taxon>
        <taxon>Dothideomycetes</taxon>
        <taxon>Pleosporomycetidae</taxon>
        <taxon>Pleosporales</taxon>
        <taxon>Pleosporineae</taxon>
        <taxon>Pleosporaceae</taxon>
        <taxon>Pyrenophora</taxon>
    </lineage>
</organism>
<evidence type="ECO:0000313" key="3">
    <source>
        <dbReference type="Proteomes" id="UP000472372"/>
    </source>
</evidence>
<evidence type="ECO:0000313" key="2">
    <source>
        <dbReference type="EMBL" id="CAE7178376.1"/>
    </source>
</evidence>
<feature type="compositionally biased region" description="Basic and acidic residues" evidence="1">
    <location>
        <begin position="266"/>
        <end position="278"/>
    </location>
</feature>
<evidence type="ECO:0000256" key="1">
    <source>
        <dbReference type="SAM" id="MobiDB-lite"/>
    </source>
</evidence>
<gene>
    <name evidence="2" type="ORF">PTTW11_06340</name>
</gene>
<protein>
    <submittedName>
        <fullName evidence="2">Uncharacterized protein</fullName>
    </submittedName>
</protein>
<sequence length="505" mass="57202">MASIYYAVTVGKRSAIYTTREAASEQMGNVQMFFDLKSAEIHMRKHGHSDPRIRKSAFQAAETFTPSPSIPLKQEFEVYASSQSLVGKKARNSTLVTAMYDEIVYHYLPEGLQLDQYDEQKDAIKCLYQHQKLQIYRELCRISGKTLHRTIQECTHELKAEAPYVNLWDFIDACRTGERLKPFYDWGAFVSYTRSDRLIPLQYALQNEFLAVFLQNLRQGPRSGNRKQVGAPVGAPVKDQGGPYGGDYNVILVKDQYRPQDNGPYRPDDRDQHRDQSRPETISTSTPPPFSSKYDTASIMSPISERSRSSSPSHQNVKSSRSSTPTPAASTQPSSASDIDSSAAFIKKEPASSRPAPVLSLEADCAMLFDTVEDDDDIAYELSQVPYLEVTQRDLLDDGNAIIQLFHQHKQRQVKVKGEVSDGSDDEFGSDDEEVWTQVELSLSQHQPQMEEESEGTISDNDNMPISSRRWLPSSQDHSRRELQSPCKRRRSESPPMQRPTKRAR</sequence>
<proteinExistence type="predicted"/>
<dbReference type="PANTHER" id="PTHR38846">
    <property type="entry name" value="C3H1-TYPE DOMAIN-CONTAINING PROTEIN"/>
    <property type="match status" value="1"/>
</dbReference>
<reference evidence="2" key="1">
    <citation type="submission" date="2021-02" db="EMBL/GenBank/DDBJ databases">
        <authorList>
            <person name="Syme A R."/>
            <person name="Syme A R."/>
            <person name="Moolhuijzen P."/>
        </authorList>
    </citation>
    <scope>NUCLEOTIDE SEQUENCE</scope>
    <source>
        <strain evidence="2">W1-1</strain>
    </source>
</reference>
<dbReference type="Proteomes" id="UP000472372">
    <property type="component" value="Chromosome 5"/>
</dbReference>
<accession>A0A6S6W414</accession>
<dbReference type="AlphaFoldDB" id="A0A6S6W414"/>
<feature type="compositionally biased region" description="Low complexity" evidence="1">
    <location>
        <begin position="298"/>
        <end position="340"/>
    </location>
</feature>
<feature type="region of interest" description="Disordered" evidence="1">
    <location>
        <begin position="441"/>
        <end position="505"/>
    </location>
</feature>
<dbReference type="PANTHER" id="PTHR38846:SF1">
    <property type="entry name" value="C3H1-TYPE DOMAIN-CONTAINING PROTEIN"/>
    <property type="match status" value="1"/>
</dbReference>
<dbReference type="EMBL" id="HG992981">
    <property type="protein sequence ID" value="CAE7178376.1"/>
    <property type="molecule type" value="Genomic_DNA"/>
</dbReference>
<feature type="compositionally biased region" description="Polar residues" evidence="1">
    <location>
        <begin position="456"/>
        <end position="466"/>
    </location>
</feature>
<feature type="region of interest" description="Disordered" evidence="1">
    <location>
        <begin position="222"/>
        <end position="340"/>
    </location>
</feature>